<dbReference type="EMBL" id="DXCV01000007">
    <property type="protein sequence ID" value="HIY87190.1"/>
    <property type="molecule type" value="Genomic_DNA"/>
</dbReference>
<name>A0A9D2CKA2_9BACE</name>
<sequence length="293" mass="33406">MNILEAKQIRIVDYLRLLGHEPRKAQGGQYWYLSPLREEKTPSFKVNDHRNEWYDFAMAQGGDIIDLGKLLFGTSSIEEVLRKIEGRACACPRTPSFTPSHERVKEEMRNVEVTVLGHPALLSYLTSRHIDLSVGRLYCREIHYELRGRHYYAIAFANQSGGFEVRNPYFKGCLGGKDITVVRCGHAGTQGRCCVLEGFMDFLSYLTLQGKGDKTVCLDEPCDFVVLNSVHNLKKCLARLDCYQHVHCYLDNDLAGRKTEETIAGLYGERETDESTRYAGYKDLNDYLLGRSQ</sequence>
<reference evidence="2" key="1">
    <citation type="journal article" date="2021" name="PeerJ">
        <title>Extensive microbial diversity within the chicken gut microbiome revealed by metagenomics and culture.</title>
        <authorList>
            <person name="Gilroy R."/>
            <person name="Ravi A."/>
            <person name="Getino M."/>
            <person name="Pursley I."/>
            <person name="Horton D.L."/>
            <person name="Alikhan N.F."/>
            <person name="Baker D."/>
            <person name="Gharbi K."/>
            <person name="Hall N."/>
            <person name="Watson M."/>
            <person name="Adriaenssens E.M."/>
            <person name="Foster-Nyarko E."/>
            <person name="Jarju S."/>
            <person name="Secka A."/>
            <person name="Antonio M."/>
            <person name="Oren A."/>
            <person name="Chaudhuri R.R."/>
            <person name="La Ragione R."/>
            <person name="Hildebrand F."/>
            <person name="Pallen M.J."/>
        </authorList>
    </citation>
    <scope>NUCLEOTIDE SEQUENCE</scope>
    <source>
        <strain evidence="2">Gambia2-208</strain>
    </source>
</reference>
<dbReference type="InterPro" id="IPR036977">
    <property type="entry name" value="DNA_primase_Znf_CHC2"/>
</dbReference>
<dbReference type="Pfam" id="PF13155">
    <property type="entry name" value="Toprim_2"/>
    <property type="match status" value="1"/>
</dbReference>
<dbReference type="Pfam" id="PF01807">
    <property type="entry name" value="Zn_ribbon_DnaG"/>
    <property type="match status" value="1"/>
</dbReference>
<dbReference type="AlphaFoldDB" id="A0A9D2CKA2"/>
<dbReference type="GO" id="GO:0003677">
    <property type="term" value="F:DNA binding"/>
    <property type="evidence" value="ECO:0007669"/>
    <property type="project" value="InterPro"/>
</dbReference>
<gene>
    <name evidence="2" type="ORF">H9824_00585</name>
</gene>
<dbReference type="SUPFAM" id="SSF56731">
    <property type="entry name" value="DNA primase core"/>
    <property type="match status" value="1"/>
</dbReference>
<organism evidence="2 3">
    <name type="scientific">Candidatus Bacteroides pullicola</name>
    <dbReference type="NCBI Taxonomy" id="2838475"/>
    <lineage>
        <taxon>Bacteria</taxon>
        <taxon>Pseudomonadati</taxon>
        <taxon>Bacteroidota</taxon>
        <taxon>Bacteroidia</taxon>
        <taxon>Bacteroidales</taxon>
        <taxon>Bacteroidaceae</taxon>
        <taxon>Bacteroides</taxon>
    </lineage>
</organism>
<dbReference type="Gene3D" id="3.90.580.10">
    <property type="entry name" value="Zinc finger, CHC2-type domain"/>
    <property type="match status" value="1"/>
</dbReference>
<evidence type="ECO:0000259" key="1">
    <source>
        <dbReference type="Pfam" id="PF01807"/>
    </source>
</evidence>
<dbReference type="SUPFAM" id="SSF57783">
    <property type="entry name" value="Zinc beta-ribbon"/>
    <property type="match status" value="1"/>
</dbReference>
<dbReference type="GO" id="GO:0008270">
    <property type="term" value="F:zinc ion binding"/>
    <property type="evidence" value="ECO:0007669"/>
    <property type="project" value="InterPro"/>
</dbReference>
<comment type="caution">
    <text evidence="2">The sequence shown here is derived from an EMBL/GenBank/DDBJ whole genome shotgun (WGS) entry which is preliminary data.</text>
</comment>
<evidence type="ECO:0000313" key="3">
    <source>
        <dbReference type="Proteomes" id="UP000886851"/>
    </source>
</evidence>
<dbReference type="Gene3D" id="3.40.1360.10">
    <property type="match status" value="1"/>
</dbReference>
<feature type="domain" description="Zinc finger CHC2-type" evidence="1">
    <location>
        <begin position="24"/>
        <end position="67"/>
    </location>
</feature>
<evidence type="ECO:0000313" key="2">
    <source>
        <dbReference type="EMBL" id="HIY87190.1"/>
    </source>
</evidence>
<protein>
    <submittedName>
        <fullName evidence="2">Toprim domain-containing protein</fullName>
    </submittedName>
</protein>
<accession>A0A9D2CKA2</accession>
<dbReference type="Proteomes" id="UP000886851">
    <property type="component" value="Unassembled WGS sequence"/>
</dbReference>
<reference evidence="2" key="2">
    <citation type="submission" date="2021-04" db="EMBL/GenBank/DDBJ databases">
        <authorList>
            <person name="Gilroy R."/>
        </authorList>
    </citation>
    <scope>NUCLEOTIDE SEQUENCE</scope>
    <source>
        <strain evidence="2">Gambia2-208</strain>
    </source>
</reference>
<dbReference type="GO" id="GO:0003899">
    <property type="term" value="F:DNA-directed RNA polymerase activity"/>
    <property type="evidence" value="ECO:0007669"/>
    <property type="project" value="InterPro"/>
</dbReference>
<dbReference type="GO" id="GO:0006260">
    <property type="term" value="P:DNA replication"/>
    <property type="evidence" value="ECO:0007669"/>
    <property type="project" value="InterPro"/>
</dbReference>
<proteinExistence type="predicted"/>
<dbReference type="InterPro" id="IPR002694">
    <property type="entry name" value="Znf_CHC2"/>
</dbReference>